<dbReference type="EMBL" id="MRUL01000011">
    <property type="protein sequence ID" value="OON38999.1"/>
    <property type="molecule type" value="Genomic_DNA"/>
</dbReference>
<protein>
    <submittedName>
        <fullName evidence="1">Uncharacterized protein</fullName>
    </submittedName>
</protein>
<dbReference type="Proteomes" id="UP000190667">
    <property type="component" value="Unassembled WGS sequence"/>
</dbReference>
<accession>A0A1S8YIU6</accession>
<name>A0A1S8YIU6_9GAMM</name>
<proteinExistence type="predicted"/>
<keyword evidence="2" id="KW-1185">Reference proteome</keyword>
<organism evidence="1 2">
    <name type="scientific">Izhakiella australiensis</name>
    <dbReference type="NCBI Taxonomy" id="1926881"/>
    <lineage>
        <taxon>Bacteria</taxon>
        <taxon>Pseudomonadati</taxon>
        <taxon>Pseudomonadota</taxon>
        <taxon>Gammaproteobacteria</taxon>
        <taxon>Enterobacterales</taxon>
        <taxon>Erwiniaceae</taxon>
        <taxon>Izhakiella</taxon>
    </lineage>
</organism>
<dbReference type="AlphaFoldDB" id="A0A1S8YIU6"/>
<reference evidence="1 2" key="1">
    <citation type="submission" date="2016-12" db="EMBL/GenBank/DDBJ databases">
        <title>Izhakiella australiana sp. nov. of genus Izhakiella isolated from Australian desert.</title>
        <authorList>
            <person name="Ji M."/>
        </authorList>
    </citation>
    <scope>NUCLEOTIDE SEQUENCE [LARGE SCALE GENOMIC DNA]</scope>
    <source>
        <strain evidence="1 2">D4N98</strain>
    </source>
</reference>
<dbReference type="RefSeq" id="WP_078003548.1">
    <property type="nucleotide sequence ID" value="NZ_MRUL01000011.1"/>
</dbReference>
<evidence type="ECO:0000313" key="2">
    <source>
        <dbReference type="Proteomes" id="UP000190667"/>
    </source>
</evidence>
<gene>
    <name evidence="1" type="ORF">BTJ39_15230</name>
</gene>
<dbReference type="OrthoDB" id="228476at91347"/>
<comment type="caution">
    <text evidence="1">The sequence shown here is derived from an EMBL/GenBank/DDBJ whole genome shotgun (WGS) entry which is preliminary data.</text>
</comment>
<sequence>MLIDKTYAPVLLVRAHVESDTPLEEQFQQLLGENQPFVLVTDHSEDDHRNETKEDRKKRVEFFKQIKQQMRQLCRGMIVLENDKPIPAAARAAALTASKAFGYPILFAASEEDAIKQGQQLMAKDQG</sequence>
<evidence type="ECO:0000313" key="1">
    <source>
        <dbReference type="EMBL" id="OON38999.1"/>
    </source>
</evidence>